<dbReference type="AlphaFoldDB" id="A0A645EWE5"/>
<comment type="caution">
    <text evidence="1">The sequence shown here is derived from an EMBL/GenBank/DDBJ whole genome shotgun (WGS) entry which is preliminary data.</text>
</comment>
<reference evidence="1" key="1">
    <citation type="submission" date="2019-08" db="EMBL/GenBank/DDBJ databases">
        <authorList>
            <person name="Kucharzyk K."/>
            <person name="Murdoch R.W."/>
            <person name="Higgins S."/>
            <person name="Loffler F."/>
        </authorList>
    </citation>
    <scope>NUCLEOTIDE SEQUENCE</scope>
</reference>
<accession>A0A645EWE5</accession>
<evidence type="ECO:0000313" key="1">
    <source>
        <dbReference type="EMBL" id="MPN06361.1"/>
    </source>
</evidence>
<organism evidence="1">
    <name type="scientific">bioreactor metagenome</name>
    <dbReference type="NCBI Taxonomy" id="1076179"/>
    <lineage>
        <taxon>unclassified sequences</taxon>
        <taxon>metagenomes</taxon>
        <taxon>ecological metagenomes</taxon>
    </lineage>
</organism>
<dbReference type="EMBL" id="VSSQ01052264">
    <property type="protein sequence ID" value="MPN06361.1"/>
    <property type="molecule type" value="Genomic_DNA"/>
</dbReference>
<proteinExistence type="predicted"/>
<gene>
    <name evidence="1" type="ORF">SDC9_153617</name>
</gene>
<sequence>MISVPLMFMLRFANWYKIWSIEGDINLLISLGAPGWVIEKIRGGDVLDVDTLDDLDFIFSGCML</sequence>
<protein>
    <submittedName>
        <fullName evidence="1">Uncharacterized protein</fullName>
    </submittedName>
</protein>
<name>A0A645EWE5_9ZZZZ</name>